<accession>A0A2S2QZP7</accession>
<feature type="transmembrane region" description="Helical" evidence="1">
    <location>
        <begin position="64"/>
        <end position="86"/>
    </location>
</feature>
<keyword evidence="1" id="KW-1133">Transmembrane helix</keyword>
<reference evidence="2" key="1">
    <citation type="submission" date="2018-04" db="EMBL/GenBank/DDBJ databases">
        <title>Transcriptome assembly of Sipha flava.</title>
        <authorList>
            <person name="Scully E.D."/>
            <person name="Geib S.M."/>
            <person name="Palmer N.A."/>
            <person name="Koch K."/>
            <person name="Bradshaw J."/>
            <person name="Heng-Moss T."/>
            <person name="Sarath G."/>
        </authorList>
    </citation>
    <scope>NUCLEOTIDE SEQUENCE</scope>
</reference>
<keyword evidence="1" id="KW-0812">Transmembrane</keyword>
<evidence type="ECO:0000313" key="2">
    <source>
        <dbReference type="EMBL" id="MBY83010.1"/>
    </source>
</evidence>
<keyword evidence="1" id="KW-0472">Membrane</keyword>
<organism evidence="2">
    <name type="scientific">Sipha flava</name>
    <name type="common">yellow sugarcane aphid</name>
    <dbReference type="NCBI Taxonomy" id="143950"/>
    <lineage>
        <taxon>Eukaryota</taxon>
        <taxon>Metazoa</taxon>
        <taxon>Ecdysozoa</taxon>
        <taxon>Arthropoda</taxon>
        <taxon>Hexapoda</taxon>
        <taxon>Insecta</taxon>
        <taxon>Pterygota</taxon>
        <taxon>Neoptera</taxon>
        <taxon>Paraneoptera</taxon>
        <taxon>Hemiptera</taxon>
        <taxon>Sternorrhyncha</taxon>
        <taxon>Aphidomorpha</taxon>
        <taxon>Aphidoidea</taxon>
        <taxon>Aphididae</taxon>
        <taxon>Sipha</taxon>
    </lineage>
</organism>
<dbReference type="EMBL" id="GGMS01013807">
    <property type="protein sequence ID" value="MBY83010.1"/>
    <property type="molecule type" value="Transcribed_RNA"/>
</dbReference>
<sequence>MYIILYILFSTYYYTLFHNFLKMSWLTQVTFSPEEDVKLVELVSGHPSLHKCFSMSILKTPSVFLVKNISCALLELLNIILLTIVYSSSTSCKIIKFKIN</sequence>
<proteinExistence type="predicted"/>
<dbReference type="AlphaFoldDB" id="A0A2S2QZP7"/>
<gene>
    <name evidence="2" type="ORF">g.25629</name>
</gene>
<name>A0A2S2QZP7_9HEMI</name>
<protein>
    <submittedName>
        <fullName evidence="2">Uncharacterized protein</fullName>
    </submittedName>
</protein>
<evidence type="ECO:0000256" key="1">
    <source>
        <dbReference type="SAM" id="Phobius"/>
    </source>
</evidence>